<organism evidence="1 2">
    <name type="scientific">Cytobacillus purgationiresistens</name>
    <dbReference type="NCBI Taxonomy" id="863449"/>
    <lineage>
        <taxon>Bacteria</taxon>
        <taxon>Bacillati</taxon>
        <taxon>Bacillota</taxon>
        <taxon>Bacilli</taxon>
        <taxon>Bacillales</taxon>
        <taxon>Bacillaceae</taxon>
        <taxon>Cytobacillus</taxon>
    </lineage>
</organism>
<dbReference type="Proteomes" id="UP001238088">
    <property type="component" value="Unassembled WGS sequence"/>
</dbReference>
<protein>
    <submittedName>
        <fullName evidence="1">Uncharacterized protein</fullName>
    </submittedName>
</protein>
<accession>A0ABU0AM63</accession>
<comment type="caution">
    <text evidence="1">The sequence shown here is derived from an EMBL/GenBank/DDBJ whole genome shotgun (WGS) entry which is preliminary data.</text>
</comment>
<sequence>MTVNRKKWICLQLYEGGFHFFLMSRERERGNEKAR</sequence>
<evidence type="ECO:0000313" key="1">
    <source>
        <dbReference type="EMBL" id="MDQ0272145.1"/>
    </source>
</evidence>
<gene>
    <name evidence="1" type="ORF">J2S17_004037</name>
</gene>
<reference evidence="1 2" key="1">
    <citation type="submission" date="2023-07" db="EMBL/GenBank/DDBJ databases">
        <title>Genomic Encyclopedia of Type Strains, Phase IV (KMG-IV): sequencing the most valuable type-strain genomes for metagenomic binning, comparative biology and taxonomic classification.</title>
        <authorList>
            <person name="Goeker M."/>
        </authorList>
    </citation>
    <scope>NUCLEOTIDE SEQUENCE [LARGE SCALE GENOMIC DNA]</scope>
    <source>
        <strain evidence="1 2">DSM 23494</strain>
    </source>
</reference>
<proteinExistence type="predicted"/>
<keyword evidence="2" id="KW-1185">Reference proteome</keyword>
<dbReference type="EMBL" id="JAUSUB010000020">
    <property type="protein sequence ID" value="MDQ0272145.1"/>
    <property type="molecule type" value="Genomic_DNA"/>
</dbReference>
<evidence type="ECO:0000313" key="2">
    <source>
        <dbReference type="Proteomes" id="UP001238088"/>
    </source>
</evidence>
<name>A0ABU0AM63_9BACI</name>